<evidence type="ECO:0000256" key="2">
    <source>
        <dbReference type="SAM" id="Phobius"/>
    </source>
</evidence>
<feature type="transmembrane region" description="Helical" evidence="2">
    <location>
        <begin position="169"/>
        <end position="187"/>
    </location>
</feature>
<accession>A0ABC9VYQ7</accession>
<protein>
    <submittedName>
        <fullName evidence="3">Zinc finger and BTB domain-containing protein 5</fullName>
    </submittedName>
</protein>
<keyword evidence="2" id="KW-0812">Transmembrane</keyword>
<comment type="caution">
    <text evidence="3">The sequence shown here is derived from an EMBL/GenBank/DDBJ whole genome shotgun (WGS) entry which is preliminary data.</text>
</comment>
<proteinExistence type="predicted"/>
<evidence type="ECO:0000313" key="3">
    <source>
        <dbReference type="EMBL" id="GAB0177893.1"/>
    </source>
</evidence>
<name>A0ABC9VYQ7_GRUJA</name>
<organism evidence="3 4">
    <name type="scientific">Grus japonensis</name>
    <name type="common">Japanese crane</name>
    <name type="synonym">Red-crowned crane</name>
    <dbReference type="NCBI Taxonomy" id="30415"/>
    <lineage>
        <taxon>Eukaryota</taxon>
        <taxon>Metazoa</taxon>
        <taxon>Chordata</taxon>
        <taxon>Craniata</taxon>
        <taxon>Vertebrata</taxon>
        <taxon>Euteleostomi</taxon>
        <taxon>Archelosauria</taxon>
        <taxon>Archosauria</taxon>
        <taxon>Dinosauria</taxon>
        <taxon>Saurischia</taxon>
        <taxon>Theropoda</taxon>
        <taxon>Coelurosauria</taxon>
        <taxon>Aves</taxon>
        <taxon>Neognathae</taxon>
        <taxon>Neoaves</taxon>
        <taxon>Gruiformes</taxon>
        <taxon>Gruidae</taxon>
        <taxon>Grus</taxon>
    </lineage>
</organism>
<dbReference type="EMBL" id="BAAFJT010000001">
    <property type="protein sequence ID" value="GAB0177893.1"/>
    <property type="molecule type" value="Genomic_DNA"/>
</dbReference>
<gene>
    <name evidence="3" type="ORF">GRJ2_000254600</name>
</gene>
<dbReference type="Proteomes" id="UP001623348">
    <property type="component" value="Unassembled WGS sequence"/>
</dbReference>
<keyword evidence="2" id="KW-0472">Membrane</keyword>
<sequence>MPEQLFPAATGEDHGRADIQPMEDPTLEQALEEAAACGEPYAGAGSWQERSPGWSRFAGRTCDPVKEPCWSSLLLKDCTPWKGPMLEQLVKNCSLWEGFMEKFMKECILWEGPHAGAREQGEEEGAAELKRYELTTTPIPHPPAPLREGRRRQKSRERRVKLSLERRRGWGAVLYFCLCFSLSYSIFNEQ</sequence>
<evidence type="ECO:0000256" key="1">
    <source>
        <dbReference type="SAM" id="MobiDB-lite"/>
    </source>
</evidence>
<keyword evidence="4" id="KW-1185">Reference proteome</keyword>
<reference evidence="3 4" key="1">
    <citation type="submission" date="2024-06" db="EMBL/GenBank/DDBJ databases">
        <title>The draft genome of Grus japonensis, version 3.</title>
        <authorList>
            <person name="Nabeshima K."/>
            <person name="Suzuki S."/>
            <person name="Onuma M."/>
        </authorList>
    </citation>
    <scope>NUCLEOTIDE SEQUENCE [LARGE SCALE GENOMIC DNA]</scope>
    <source>
        <strain evidence="3 4">451A</strain>
    </source>
</reference>
<feature type="region of interest" description="Disordered" evidence="1">
    <location>
        <begin position="132"/>
        <end position="154"/>
    </location>
</feature>
<dbReference type="AlphaFoldDB" id="A0ABC9VYQ7"/>
<keyword evidence="2" id="KW-1133">Transmembrane helix</keyword>
<evidence type="ECO:0000313" key="4">
    <source>
        <dbReference type="Proteomes" id="UP001623348"/>
    </source>
</evidence>